<dbReference type="Pfam" id="PF02932">
    <property type="entry name" value="Neur_chan_memb"/>
    <property type="match status" value="1"/>
</dbReference>
<feature type="transmembrane region" description="Helical" evidence="11">
    <location>
        <begin position="510"/>
        <end position="531"/>
    </location>
</feature>
<organism evidence="15 16">
    <name type="scientific">Plectus sambesii</name>
    <dbReference type="NCBI Taxonomy" id="2011161"/>
    <lineage>
        <taxon>Eukaryota</taxon>
        <taxon>Metazoa</taxon>
        <taxon>Ecdysozoa</taxon>
        <taxon>Nematoda</taxon>
        <taxon>Chromadorea</taxon>
        <taxon>Plectida</taxon>
        <taxon>Plectina</taxon>
        <taxon>Plectoidea</taxon>
        <taxon>Plectidae</taxon>
        <taxon>Plectus</taxon>
    </lineage>
</organism>
<keyword evidence="9 11" id="KW-0472">Membrane</keyword>
<evidence type="ECO:0000313" key="15">
    <source>
        <dbReference type="Proteomes" id="UP000887566"/>
    </source>
</evidence>
<evidence type="ECO:0000256" key="3">
    <source>
        <dbReference type="ARBA" id="ARBA00022448"/>
    </source>
</evidence>
<dbReference type="FunFam" id="1.20.58.390:FF:000084">
    <property type="entry name" value="Glutamate-gated chloride channel subunit beta"/>
    <property type="match status" value="1"/>
</dbReference>
<dbReference type="InterPro" id="IPR036734">
    <property type="entry name" value="Neur_chan_lig-bd_sf"/>
</dbReference>
<feature type="transmembrane region" description="Helical" evidence="11">
    <location>
        <begin position="68"/>
        <end position="86"/>
    </location>
</feature>
<keyword evidence="7 11" id="KW-1133">Transmembrane helix</keyword>
<dbReference type="SUPFAM" id="SSF90112">
    <property type="entry name" value="Neurotransmitter-gated ion-channel transmembrane pore"/>
    <property type="match status" value="1"/>
</dbReference>
<evidence type="ECO:0000256" key="1">
    <source>
        <dbReference type="ARBA" id="ARBA00004141"/>
    </source>
</evidence>
<dbReference type="PRINTS" id="PR00253">
    <property type="entry name" value="GABAARECEPTR"/>
</dbReference>
<dbReference type="Gene3D" id="1.20.58.390">
    <property type="entry name" value="Neurotransmitter-gated ion-channel transmembrane domain"/>
    <property type="match status" value="1"/>
</dbReference>
<accession>A0A914WL87</accession>
<dbReference type="CDD" id="cd19062">
    <property type="entry name" value="LGIC_TM_GluCl"/>
    <property type="match status" value="1"/>
</dbReference>
<dbReference type="GO" id="GO:0005886">
    <property type="term" value="C:plasma membrane"/>
    <property type="evidence" value="ECO:0007669"/>
    <property type="project" value="UniProtKB-SubCell"/>
</dbReference>
<evidence type="ECO:0000256" key="8">
    <source>
        <dbReference type="ARBA" id="ARBA00023065"/>
    </source>
</evidence>
<feature type="compositionally biased region" description="Polar residues" evidence="12">
    <location>
        <begin position="608"/>
        <end position="619"/>
    </location>
</feature>
<evidence type="ECO:0000256" key="5">
    <source>
        <dbReference type="ARBA" id="ARBA00022692"/>
    </source>
</evidence>
<evidence type="ECO:0000256" key="4">
    <source>
        <dbReference type="ARBA" id="ARBA00022475"/>
    </source>
</evidence>
<keyword evidence="6" id="KW-0732">Signal</keyword>
<dbReference type="InterPro" id="IPR006028">
    <property type="entry name" value="GABAA/Glycine_rcpt"/>
</dbReference>
<dbReference type="CDD" id="cd18993">
    <property type="entry name" value="LGIC_ECD_GluCl"/>
    <property type="match status" value="1"/>
</dbReference>
<dbReference type="AlphaFoldDB" id="A0A914WL87"/>
<dbReference type="PRINTS" id="PR00252">
    <property type="entry name" value="NRIONCHANNEL"/>
</dbReference>
<feature type="transmembrane region" description="Helical" evidence="11">
    <location>
        <begin position="445"/>
        <end position="469"/>
    </location>
</feature>
<dbReference type="InterPro" id="IPR038050">
    <property type="entry name" value="Neuro_actylchol_rec"/>
</dbReference>
<dbReference type="WBParaSite" id="PSAMB.scaffold4365size14887.g24144.t1">
    <property type="protein sequence ID" value="PSAMB.scaffold4365size14887.g24144.t1"/>
    <property type="gene ID" value="PSAMB.scaffold4365size14887.g24144"/>
</dbReference>
<feature type="domain" description="Neurotransmitter-gated ion-channel transmembrane" evidence="14">
    <location>
        <begin position="452"/>
        <end position="533"/>
    </location>
</feature>
<keyword evidence="15" id="KW-1185">Reference proteome</keyword>
<dbReference type="InterPro" id="IPR006029">
    <property type="entry name" value="Neurotrans-gated_channel_TM"/>
</dbReference>
<evidence type="ECO:0000256" key="7">
    <source>
        <dbReference type="ARBA" id="ARBA00022989"/>
    </source>
</evidence>
<dbReference type="InterPro" id="IPR036719">
    <property type="entry name" value="Neuro-gated_channel_TM_sf"/>
</dbReference>
<evidence type="ECO:0000256" key="11">
    <source>
        <dbReference type="RuleBase" id="RU000687"/>
    </source>
</evidence>
<dbReference type="Gene3D" id="2.70.170.10">
    <property type="entry name" value="Neurotransmitter-gated ion-channel ligand-binding domain"/>
    <property type="match status" value="1"/>
</dbReference>
<name>A0A914WL87_9BILA</name>
<comment type="similarity">
    <text evidence="11">Belongs to the ligand-gated ion channel (TC 1.A.9) family.</text>
</comment>
<feature type="region of interest" description="Disordered" evidence="12">
    <location>
        <begin position="608"/>
        <end position="636"/>
    </location>
</feature>
<evidence type="ECO:0000259" key="14">
    <source>
        <dbReference type="Pfam" id="PF02932"/>
    </source>
</evidence>
<protein>
    <submittedName>
        <fullName evidence="16">Uncharacterized protein</fullName>
    </submittedName>
</protein>
<comment type="subcellular location">
    <subcellularLocation>
        <location evidence="2">Cell membrane</location>
    </subcellularLocation>
    <subcellularLocation>
        <location evidence="1">Membrane</location>
        <topology evidence="1">Multi-pass membrane protein</topology>
    </subcellularLocation>
</comment>
<keyword evidence="10 11" id="KW-0407">Ion channel</keyword>
<dbReference type="InterPro" id="IPR006201">
    <property type="entry name" value="Neur_channel"/>
</dbReference>
<evidence type="ECO:0000313" key="16">
    <source>
        <dbReference type="WBParaSite" id="PSAMB.scaffold4365size14887.g24144.t1"/>
    </source>
</evidence>
<keyword evidence="8 11" id="KW-0406">Ion transport</keyword>
<dbReference type="Pfam" id="PF02931">
    <property type="entry name" value="Neur_chan_LBD"/>
    <property type="match status" value="1"/>
</dbReference>
<evidence type="ECO:0000256" key="12">
    <source>
        <dbReference type="SAM" id="MobiDB-lite"/>
    </source>
</evidence>
<evidence type="ECO:0000256" key="10">
    <source>
        <dbReference type="ARBA" id="ARBA00023303"/>
    </source>
</evidence>
<evidence type="ECO:0000259" key="13">
    <source>
        <dbReference type="Pfam" id="PF02931"/>
    </source>
</evidence>
<dbReference type="PANTHER" id="PTHR18945">
    <property type="entry name" value="NEUROTRANSMITTER GATED ION CHANNEL"/>
    <property type="match status" value="1"/>
</dbReference>
<evidence type="ECO:0000256" key="9">
    <source>
        <dbReference type="ARBA" id="ARBA00023136"/>
    </source>
</evidence>
<feature type="transmembrane region" description="Helical" evidence="11">
    <location>
        <begin position="711"/>
        <end position="731"/>
    </location>
</feature>
<dbReference type="InterPro" id="IPR006202">
    <property type="entry name" value="Neur_chan_lig-bd"/>
</dbReference>
<evidence type="ECO:0000256" key="6">
    <source>
        <dbReference type="ARBA" id="ARBA00022729"/>
    </source>
</evidence>
<feature type="compositionally biased region" description="Acidic residues" evidence="12">
    <location>
        <begin position="137"/>
        <end position="146"/>
    </location>
</feature>
<dbReference type="GO" id="GO:0004888">
    <property type="term" value="F:transmembrane signaling receptor activity"/>
    <property type="evidence" value="ECO:0007669"/>
    <property type="project" value="InterPro"/>
</dbReference>
<feature type="region of interest" description="Disordered" evidence="12">
    <location>
        <begin position="93"/>
        <end position="227"/>
    </location>
</feature>
<dbReference type="InterPro" id="IPR018000">
    <property type="entry name" value="Neurotransmitter_ion_chnl_CS"/>
</dbReference>
<feature type="domain" description="Neurotransmitter-gated ion-channel ligand-binding" evidence="13">
    <location>
        <begin position="232"/>
        <end position="444"/>
    </location>
</feature>
<proteinExistence type="inferred from homology"/>
<dbReference type="InterPro" id="IPR044721">
    <property type="entry name" value="GluCl_TM"/>
</dbReference>
<dbReference type="SUPFAM" id="SSF63712">
    <property type="entry name" value="Nicotinic receptor ligand binding domain-like"/>
    <property type="match status" value="1"/>
</dbReference>
<dbReference type="PROSITE" id="PS00236">
    <property type="entry name" value="NEUROTR_ION_CHANNEL"/>
    <property type="match status" value="1"/>
</dbReference>
<reference evidence="16" key="1">
    <citation type="submission" date="2022-11" db="UniProtKB">
        <authorList>
            <consortium name="WormBaseParasite"/>
        </authorList>
    </citation>
    <scope>IDENTIFICATION</scope>
</reference>
<sequence>MRVSCRQRLAGGNRFAHLHWSAAIYWSVAPAVRQPSNGPTRRLPTLFDDVATDCPVGNSRRQPAASVMLFRSVLVLLIASCSLVFCKPPKQQLGRGRGGFNRGNNPFDTPSITGDGDNSDSDDYVEVSSAMPRLPEPSDDDDDDSRVEEATGTVAETSATTAATMSALATTADAVESEQTPLTDANEEEELGELAPTTEWAGATESTEEAHEEAQETTPSQLSPRMSDTDRFNKLLEKGYDWRVRPPGTNLSYPGTNGPVVVSVNILIRSISKIDDVNMEYSAQLTFRENWVDGRLAYGLSNDKNPEFLILPPGQKIWMPDTFFQNEKRAHKHIIDKPNVLIRIYKDGTILYSVRISLVLSCPMHLKYYPMDVQNCLIDLASYAYTEDDIKYIWKEENPIQLKAGLNSSLPSFELADVSTSYCTSTTNTGTYSCLRTTLVLRRQFSYYLLQLYLPSTMLVIVSWVSFWLDRSAVPARVTLGVTTLLTMTTQASGINAKLPPVSYTKAIDIWIGACLTFIFGALLEFAWVTYIGSHDFYKGRPVLTGPTPGMTPAATPNPSFRKPAGKGFASRFRNPLISQSSLTMRAGQPYLPRLDETFLAANPLTTNMSSTRTGTPTSPQSPPIWVPQDAKEGEEQEQEPTAVVCCDHSYLSPQGDESEAPMIPLANMLPPQMNKPYPENRRRRRGLGHWLWRHVTRVSRIKDRSKRTDYVSRFLFPALFSVFNVLYWTTYSSYQVSVPT</sequence>
<dbReference type="FunFam" id="2.70.170.10:FF:000038">
    <property type="entry name" value="Glutamate-gated chloride channel alpha"/>
    <property type="match status" value="1"/>
</dbReference>
<keyword evidence="3 11" id="KW-0813">Transport</keyword>
<dbReference type="Proteomes" id="UP000887566">
    <property type="component" value="Unplaced"/>
</dbReference>
<keyword evidence="4" id="KW-1003">Cell membrane</keyword>
<keyword evidence="5 11" id="KW-0812">Transmembrane</keyword>
<dbReference type="GO" id="GO:0005230">
    <property type="term" value="F:extracellular ligand-gated monoatomic ion channel activity"/>
    <property type="evidence" value="ECO:0007669"/>
    <property type="project" value="InterPro"/>
</dbReference>
<evidence type="ECO:0000256" key="2">
    <source>
        <dbReference type="ARBA" id="ARBA00004236"/>
    </source>
</evidence>
<feature type="compositionally biased region" description="Low complexity" evidence="12">
    <location>
        <begin position="150"/>
        <end position="174"/>
    </location>
</feature>
<dbReference type="NCBIfam" id="TIGR00860">
    <property type="entry name" value="LIC"/>
    <property type="match status" value="1"/>
</dbReference>